<dbReference type="EMBL" id="JACIFU010000001">
    <property type="protein sequence ID" value="MBB4172453.1"/>
    <property type="molecule type" value="Genomic_DNA"/>
</dbReference>
<comment type="caution">
    <text evidence="1">The sequence shown here is derived from an EMBL/GenBank/DDBJ whole genome shotgun (WGS) entry which is preliminary data.</text>
</comment>
<reference evidence="1 2" key="1">
    <citation type="submission" date="2020-08" db="EMBL/GenBank/DDBJ databases">
        <title>Genomic Encyclopedia of Type Strains, Phase IV (KMG-IV): sequencing the most valuable type-strain genomes for metagenomic binning, comparative biology and taxonomic classification.</title>
        <authorList>
            <person name="Goeker M."/>
        </authorList>
    </citation>
    <scope>NUCLEOTIDE SEQUENCE [LARGE SCALE GENOMIC DNA]</scope>
    <source>
        <strain evidence="1 2">DSM 101015</strain>
    </source>
</reference>
<dbReference type="Proteomes" id="UP000565745">
    <property type="component" value="Unassembled WGS sequence"/>
</dbReference>
<protein>
    <recommendedName>
        <fullName evidence="3">Copper(I)-binding protein</fullName>
    </recommendedName>
</protein>
<evidence type="ECO:0000313" key="1">
    <source>
        <dbReference type="EMBL" id="MBB4172453.1"/>
    </source>
</evidence>
<accession>A0A7W6M4T9</accession>
<organism evidence="1 2">
    <name type="scientific">Sulfitobacter noctilucicola</name>
    <dbReference type="NCBI Taxonomy" id="1342301"/>
    <lineage>
        <taxon>Bacteria</taxon>
        <taxon>Pseudomonadati</taxon>
        <taxon>Pseudomonadota</taxon>
        <taxon>Alphaproteobacteria</taxon>
        <taxon>Rhodobacterales</taxon>
        <taxon>Roseobacteraceae</taxon>
        <taxon>Sulfitobacter</taxon>
    </lineage>
</organism>
<dbReference type="AlphaFoldDB" id="A0A7W6M4T9"/>
<evidence type="ECO:0000313" key="2">
    <source>
        <dbReference type="Proteomes" id="UP000565745"/>
    </source>
</evidence>
<dbReference type="RefSeq" id="WP_025055454.1">
    <property type="nucleotide sequence ID" value="NZ_JACIFU010000001.1"/>
</dbReference>
<name>A0A7W6M4T9_9RHOB</name>
<dbReference type="OrthoDB" id="6385276at2"/>
<evidence type="ECO:0008006" key="3">
    <source>
        <dbReference type="Google" id="ProtNLM"/>
    </source>
</evidence>
<keyword evidence="2" id="KW-1185">Reference proteome</keyword>
<sequence length="168" mass="17485">MSRSLALFVIGLTFGGGIGFAIAAASGAQFEGHDHNDPAHHGATADHSMMDHSAHAAHDIPIDVSPDAAPEVSITVMPDPMSGYNLHVMTSNFAFSPQNASRDHVAGEGHAHVYIDGQKLGRLYGDWLHIAALPKGEVEVSVSLNANDHSPLAVAGVPIAASQTVIVE</sequence>
<proteinExistence type="predicted"/>
<gene>
    <name evidence="1" type="ORF">GGR93_000214</name>
</gene>